<dbReference type="HOGENOM" id="CLU_1903596_0_0_10"/>
<organism evidence="1 2">
    <name type="scientific">Bernardetia litoralis (strain ATCC 23117 / DSM 6794 / NBRC 15988 / NCIMB 1366 / Fx l1 / Sio-4)</name>
    <name type="common">Flexibacter litoralis</name>
    <dbReference type="NCBI Taxonomy" id="880071"/>
    <lineage>
        <taxon>Bacteria</taxon>
        <taxon>Pseudomonadati</taxon>
        <taxon>Bacteroidota</taxon>
        <taxon>Cytophagia</taxon>
        <taxon>Cytophagales</taxon>
        <taxon>Bernardetiaceae</taxon>
        <taxon>Bernardetia</taxon>
    </lineage>
</organism>
<dbReference type="KEGG" id="fli:Fleli_1935"/>
<gene>
    <name evidence="1" type="ordered locus">Fleli_1935</name>
</gene>
<proteinExistence type="predicted"/>
<dbReference type="RefSeq" id="WP_014797774.1">
    <property type="nucleotide sequence ID" value="NC_018018.1"/>
</dbReference>
<dbReference type="AlphaFoldDB" id="I4AK38"/>
<accession>I4AK38</accession>
<name>I4AK38_BERLS</name>
<dbReference type="EMBL" id="CP003345">
    <property type="protein sequence ID" value="AFM04323.1"/>
    <property type="molecule type" value="Genomic_DNA"/>
</dbReference>
<keyword evidence="2" id="KW-1185">Reference proteome</keyword>
<dbReference type="PROSITE" id="PS51257">
    <property type="entry name" value="PROKAR_LIPOPROTEIN"/>
    <property type="match status" value="1"/>
</dbReference>
<protein>
    <submittedName>
        <fullName evidence="1">Uncharacterized protein</fullName>
    </submittedName>
</protein>
<dbReference type="STRING" id="880071.Fleli_1935"/>
<sequence>MKNIVLFLLFLAFTSCQNYYRTKKTERNEILRIFRGFKSVKRYKKEYRYSFTSKPFVYNKDDYNAHEFDSLLFEIEGLENASSKLYLNDFVSLIIYDKEKDEIAMWFENPEGAAFHDGEWFRIDNPHDIFPRF</sequence>
<evidence type="ECO:0000313" key="2">
    <source>
        <dbReference type="Proteomes" id="UP000006054"/>
    </source>
</evidence>
<evidence type="ECO:0000313" key="1">
    <source>
        <dbReference type="EMBL" id="AFM04323.1"/>
    </source>
</evidence>
<dbReference type="Proteomes" id="UP000006054">
    <property type="component" value="Chromosome"/>
</dbReference>
<reference evidence="2" key="1">
    <citation type="submission" date="2012-06" db="EMBL/GenBank/DDBJ databases">
        <title>The complete genome of Flexibacter litoralis DSM 6794.</title>
        <authorList>
            <person name="Lucas S."/>
            <person name="Copeland A."/>
            <person name="Lapidus A."/>
            <person name="Glavina del Rio T."/>
            <person name="Dalin E."/>
            <person name="Tice H."/>
            <person name="Bruce D."/>
            <person name="Goodwin L."/>
            <person name="Pitluck S."/>
            <person name="Peters L."/>
            <person name="Ovchinnikova G."/>
            <person name="Lu M."/>
            <person name="Kyrpides N."/>
            <person name="Mavromatis K."/>
            <person name="Ivanova N."/>
            <person name="Brettin T."/>
            <person name="Detter J.C."/>
            <person name="Han C."/>
            <person name="Larimer F."/>
            <person name="Land M."/>
            <person name="Hauser L."/>
            <person name="Markowitz V."/>
            <person name="Cheng J.-F."/>
            <person name="Hugenholtz P."/>
            <person name="Woyke T."/>
            <person name="Wu D."/>
            <person name="Spring S."/>
            <person name="Lang E."/>
            <person name="Kopitz M."/>
            <person name="Brambilla E."/>
            <person name="Klenk H.-P."/>
            <person name="Eisen J.A."/>
        </authorList>
    </citation>
    <scope>NUCLEOTIDE SEQUENCE [LARGE SCALE GENOMIC DNA]</scope>
    <source>
        <strain evidence="2">ATCC 23117 / DSM 6794 / NBRC 15988 / NCIMB 1366 / Sio-4</strain>
    </source>
</reference>